<evidence type="ECO:0000313" key="2">
    <source>
        <dbReference type="Proteomes" id="UP000193303"/>
    </source>
</evidence>
<dbReference type="Proteomes" id="UP000193303">
    <property type="component" value="Unassembled WGS sequence"/>
</dbReference>
<dbReference type="RefSeq" id="WP_085357856.1">
    <property type="nucleotide sequence ID" value="NZ_MTAB01000002.1"/>
</dbReference>
<proteinExistence type="predicted"/>
<reference evidence="2" key="1">
    <citation type="submission" date="2017-01" db="EMBL/GenBank/DDBJ databases">
        <authorList>
            <person name="Mah S.A."/>
            <person name="Swanson W.J."/>
            <person name="Moy G.W."/>
            <person name="Vacquier V.D."/>
        </authorList>
    </citation>
    <scope>NUCLEOTIDE SEQUENCE [LARGE SCALE GENOMIC DNA]</scope>
    <source>
        <strain evidence="2">124861</strain>
    </source>
</reference>
<evidence type="ECO:0000313" key="1">
    <source>
        <dbReference type="EMBL" id="OSI25073.1"/>
    </source>
</evidence>
<protein>
    <submittedName>
        <fullName evidence="1">Uncharacterized protein</fullName>
    </submittedName>
</protein>
<sequence>MPETLKDIIYQVIEAYYEFEKENRIKINEPLHYPFCGIDVANMQPKILHNLGISADYLDIKNCAIELVQEGRAKYVPIYDAYTSVKAPN</sequence>
<gene>
    <name evidence="1" type="ORF">BV912_01470</name>
</gene>
<dbReference type="EMBL" id="MTAB01000002">
    <property type="protein sequence ID" value="OSI25073.1"/>
    <property type="molecule type" value="Genomic_DNA"/>
</dbReference>
<name>A0A1X3DL24_9NEIS</name>
<dbReference type="AlphaFoldDB" id="A0A1X3DL24"/>
<accession>A0A1X3DL24</accession>
<comment type="caution">
    <text evidence="1">The sequence shown here is derived from an EMBL/GenBank/DDBJ whole genome shotgun (WGS) entry which is preliminary data.</text>
</comment>
<organism evidence="1 2">
    <name type="scientific">Neisseria dumasiana</name>
    <dbReference type="NCBI Taxonomy" id="1931275"/>
    <lineage>
        <taxon>Bacteria</taxon>
        <taxon>Pseudomonadati</taxon>
        <taxon>Pseudomonadota</taxon>
        <taxon>Betaproteobacteria</taxon>
        <taxon>Neisseriales</taxon>
        <taxon>Neisseriaceae</taxon>
        <taxon>Neisseria</taxon>
    </lineage>
</organism>